<dbReference type="AlphaFoldDB" id="A0A2Z6GCJ8"/>
<dbReference type="EMBL" id="AP018738">
    <property type="protein sequence ID" value="BBE51170.1"/>
    <property type="molecule type" value="Genomic_DNA"/>
</dbReference>
<dbReference type="STRING" id="1188319.OYT1_02473"/>
<keyword evidence="2" id="KW-1185">Reference proteome</keyword>
<organism evidence="1 2">
    <name type="scientific">Ferriphaselus amnicola</name>
    <dbReference type="NCBI Taxonomy" id="1188319"/>
    <lineage>
        <taxon>Bacteria</taxon>
        <taxon>Pseudomonadati</taxon>
        <taxon>Pseudomonadota</taxon>
        <taxon>Betaproteobacteria</taxon>
        <taxon>Nitrosomonadales</taxon>
        <taxon>Gallionellaceae</taxon>
        <taxon>Ferriphaselus</taxon>
    </lineage>
</organism>
<evidence type="ECO:0000313" key="2">
    <source>
        <dbReference type="Proteomes" id="UP000033070"/>
    </source>
</evidence>
<gene>
    <name evidence="1" type="ORF">OYT1_ch1623</name>
</gene>
<reference evidence="1 2" key="1">
    <citation type="submission" date="2018-06" db="EMBL/GenBank/DDBJ databases">
        <title>OYT1 Genome Sequencing.</title>
        <authorList>
            <person name="Kato S."/>
            <person name="Itoh T."/>
            <person name="Ohkuma M."/>
        </authorList>
    </citation>
    <scope>NUCLEOTIDE SEQUENCE [LARGE SCALE GENOMIC DNA]</scope>
    <source>
        <strain evidence="1 2">OYT1</strain>
    </source>
</reference>
<proteinExistence type="predicted"/>
<protein>
    <submittedName>
        <fullName evidence="1">Uncharacterized protein</fullName>
    </submittedName>
</protein>
<name>A0A2Z6GCJ8_9PROT</name>
<evidence type="ECO:0000313" key="1">
    <source>
        <dbReference type="EMBL" id="BBE51170.1"/>
    </source>
</evidence>
<dbReference type="Proteomes" id="UP000033070">
    <property type="component" value="Chromosome"/>
</dbReference>
<dbReference type="KEGG" id="fam:OYT1_ch1623"/>
<sequence>MSTNLFPHVYERLIKENTDWLLDATKHIENSLEREHIISIMNHSAKEYRERGYEEAMSERADGKGGKP</sequence>
<accession>A0A2Z6GCJ8</accession>
<dbReference type="RefSeq" id="WP_062627572.1">
    <property type="nucleotide sequence ID" value="NZ_AP018738.1"/>
</dbReference>